<proteinExistence type="predicted"/>
<dbReference type="InterPro" id="IPR049945">
    <property type="entry name" value="AAA_22"/>
</dbReference>
<dbReference type="RefSeq" id="WP_176159947.1">
    <property type="nucleotide sequence ID" value="NZ_CP054929.1"/>
</dbReference>
<organism evidence="3 4">
    <name type="scientific">Streptomyces buecherae</name>
    <dbReference type="NCBI Taxonomy" id="2763006"/>
    <lineage>
        <taxon>Bacteria</taxon>
        <taxon>Bacillati</taxon>
        <taxon>Actinomycetota</taxon>
        <taxon>Actinomycetes</taxon>
        <taxon>Kitasatosporales</taxon>
        <taxon>Streptomycetaceae</taxon>
        <taxon>Streptomyces</taxon>
    </lineage>
</organism>
<gene>
    <name evidence="2" type="ORF">HUT08_00360</name>
    <name evidence="3" type="ORF">HUT08_36065</name>
</gene>
<dbReference type="Proteomes" id="UP000509303">
    <property type="component" value="Chromosome"/>
</dbReference>
<evidence type="ECO:0000259" key="1">
    <source>
        <dbReference type="Pfam" id="PF13401"/>
    </source>
</evidence>
<dbReference type="GO" id="GO:0016887">
    <property type="term" value="F:ATP hydrolysis activity"/>
    <property type="evidence" value="ECO:0007669"/>
    <property type="project" value="InterPro"/>
</dbReference>
<dbReference type="EMBL" id="CP054929">
    <property type="protein sequence ID" value="QKW54080.1"/>
    <property type="molecule type" value="Genomic_DNA"/>
</dbReference>
<feature type="domain" description="ORC1/DEAH AAA+ ATPase" evidence="1">
    <location>
        <begin position="243"/>
        <end position="358"/>
    </location>
</feature>
<keyword evidence="3" id="KW-0547">Nucleotide-binding</keyword>
<evidence type="ECO:0000313" key="3">
    <source>
        <dbReference type="EMBL" id="QKW54080.1"/>
    </source>
</evidence>
<dbReference type="AlphaFoldDB" id="A0A7H8NI53"/>
<reference evidence="3 4" key="1">
    <citation type="submission" date="2020-06" db="EMBL/GenBank/DDBJ databases">
        <title>Genome mining for natural products.</title>
        <authorList>
            <person name="Zhang B."/>
            <person name="Shi J."/>
            <person name="Ge H."/>
        </authorList>
    </citation>
    <scope>NUCLEOTIDE SEQUENCE [LARGE SCALE GENOMIC DNA]</scope>
    <source>
        <strain evidence="3 4">NA00687</strain>
    </source>
</reference>
<sequence length="900" mass="98224">MPETPESLHADVHGDTAIDADQLVRITSLHRGFLYQHLYAAACLLRFKTAGMHRLLVERDEDLEAVLPGHHLYLQVKTRSRPLQWGDVSGAVDGFAAVRARHTEGKRSGQPQLVIVANMPPGPQLAAKMETADWPGDVTVLTPQAAPPQEWLPPAWSDLEEGIAWCTHEAAQVPFSSLAPLTLVWKLAAHVVYACTGHGDQAFTADTVEDLHEQFVKELQTFPVLAHDYLPQADEPALLTDDRVRLITGFSGAGKTAWAAHAAQHCPEPLTYFDTAALTADAVAGGLARELAARHLNTDQRTGLPHASGIDLLRAVHHQLDGTSVAVVLDNVHRLSATELKQITEAMPTARLVLLGQPRPDQTTLTAHLGITAESLNGWNADRVAQVLADAGAPADAATVVRLITLTGGLPLYVRNAALLAQNHYAHDTARMCQALTDRQHTAPTAQDLILEETFEGLAPHAQTTASLLALAEIPLAEDELSRLSQDAGLGPKDCARGLRTLGGFGILQRTGDGLTTLHDATRALATDYSPQHADTQHQLDLTLSAILHDSLTSGSASPRRLARWARLLARTEQTDQLLPFASHDYFFDQPFAVDFKPTLQMVADDHAARPIDRFDALNPLATLALDADDAAAHKQLTGELTALADTHHEDWEIRETVVLAGHQMHQHAYDRDTKALNAAYLAARAALPKNSAARRILRYNQAKSLYHAERYTQADTIALNLVETYMAHLRLEADDIVGASVEQVAARLSGADTDLDDCKRLADCLALRARCRRQLDQPFGLAALHALKFYQLAQAWRHFVTIGQDIVDDFVELGDLHQAMKLLDDALLPAAQQQTLADILLAVRAQRAVVLAHAGDFATARTEINNLLNYHVPPRQAQEINNQRNLIEQLARLERPGPG</sequence>
<dbReference type="SUPFAM" id="SSF52540">
    <property type="entry name" value="P-loop containing nucleoside triphosphate hydrolases"/>
    <property type="match status" value="1"/>
</dbReference>
<accession>A0A7H8NI53</accession>
<dbReference type="EMBL" id="CP054929">
    <property type="protein sequence ID" value="QKW48250.1"/>
    <property type="molecule type" value="Genomic_DNA"/>
</dbReference>
<evidence type="ECO:0000313" key="4">
    <source>
        <dbReference type="Proteomes" id="UP000509303"/>
    </source>
</evidence>
<name>A0A7H8NI53_9ACTN</name>
<dbReference type="GO" id="GO:0005524">
    <property type="term" value="F:ATP binding"/>
    <property type="evidence" value="ECO:0007669"/>
    <property type="project" value="UniProtKB-KW"/>
</dbReference>
<dbReference type="InterPro" id="IPR027417">
    <property type="entry name" value="P-loop_NTPase"/>
</dbReference>
<keyword evidence="3" id="KW-0067">ATP-binding</keyword>
<protein>
    <submittedName>
        <fullName evidence="3">ATP-binding protein</fullName>
    </submittedName>
</protein>
<keyword evidence="4" id="KW-1185">Reference proteome</keyword>
<evidence type="ECO:0000313" key="2">
    <source>
        <dbReference type="EMBL" id="QKW48250.1"/>
    </source>
</evidence>
<dbReference type="Pfam" id="PF13401">
    <property type="entry name" value="AAA_22"/>
    <property type="match status" value="1"/>
</dbReference>